<proteinExistence type="inferred from homology"/>
<sequence length="119" mass="13031">MFDRFNPDVVTVLFVYDPGEAGYEAPDPFGTDTELTELAAERAEEVFTSFEVPRASDTTVRTVHEVGHPARTVVDHAARDDVDHVVVGSHGREGVSRLLLGSIAEKIVRRSSVPVTVVR</sequence>
<evidence type="ECO:0000256" key="1">
    <source>
        <dbReference type="ARBA" id="ARBA00008791"/>
    </source>
</evidence>
<reference evidence="3 4" key="1">
    <citation type="submission" date="2015-08" db="EMBL/GenBank/DDBJ databases">
        <title>Genomes of Isolates from Cabo Rojo, PR.</title>
        <authorList>
            <person name="Sanchez-Nieves R.L."/>
            <person name="Montalvo-Rodriguez R."/>
        </authorList>
    </citation>
    <scope>NUCLEOTIDE SEQUENCE [LARGE SCALE GENOMIC DNA]</scope>
    <source>
        <strain evidence="3 4">5</strain>
    </source>
</reference>
<dbReference type="CDD" id="cd00293">
    <property type="entry name" value="USP-like"/>
    <property type="match status" value="1"/>
</dbReference>
<evidence type="ECO:0000313" key="4">
    <source>
        <dbReference type="Proteomes" id="UP000037747"/>
    </source>
</evidence>
<dbReference type="Proteomes" id="UP000037747">
    <property type="component" value="Unassembled WGS sequence"/>
</dbReference>
<keyword evidence="4" id="KW-1185">Reference proteome</keyword>
<accession>A0A0M9ANZ0</accession>
<comment type="similarity">
    <text evidence="1">Belongs to the universal stress protein A family.</text>
</comment>
<dbReference type="PRINTS" id="PR01438">
    <property type="entry name" value="UNVRSLSTRESS"/>
</dbReference>
<dbReference type="PANTHER" id="PTHR46268:SF24">
    <property type="entry name" value="UNIVERSAL STRESS PROTEIN"/>
    <property type="match status" value="1"/>
</dbReference>
<comment type="caution">
    <text evidence="3">The sequence shown here is derived from an EMBL/GenBank/DDBJ whole genome shotgun (WGS) entry which is preliminary data.</text>
</comment>
<dbReference type="OrthoDB" id="105697at2157"/>
<dbReference type="InterPro" id="IPR014729">
    <property type="entry name" value="Rossmann-like_a/b/a_fold"/>
</dbReference>
<dbReference type="RefSeq" id="WP_137705250.1">
    <property type="nucleotide sequence ID" value="NZ_LIST01000005.1"/>
</dbReference>
<dbReference type="InterPro" id="IPR006015">
    <property type="entry name" value="Universal_stress_UspA"/>
</dbReference>
<feature type="domain" description="UspA" evidence="2">
    <location>
        <begin position="8"/>
        <end position="119"/>
    </location>
</feature>
<dbReference type="STRING" id="1765655.AMR74_12445"/>
<dbReference type="InterPro" id="IPR006016">
    <property type="entry name" value="UspA"/>
</dbReference>
<dbReference type="Gene3D" id="3.40.50.620">
    <property type="entry name" value="HUPs"/>
    <property type="match status" value="1"/>
</dbReference>
<dbReference type="AlphaFoldDB" id="A0A0M9ANZ0"/>
<organism evidence="3 4">
    <name type="scientific">Halorubrum tropicale</name>
    <dbReference type="NCBI Taxonomy" id="1765655"/>
    <lineage>
        <taxon>Archaea</taxon>
        <taxon>Methanobacteriati</taxon>
        <taxon>Methanobacteriota</taxon>
        <taxon>Stenosarchaea group</taxon>
        <taxon>Halobacteria</taxon>
        <taxon>Halobacteriales</taxon>
        <taxon>Haloferacaceae</taxon>
        <taxon>Halorubrum</taxon>
    </lineage>
</organism>
<dbReference type="SUPFAM" id="SSF52402">
    <property type="entry name" value="Adenine nucleotide alpha hydrolases-like"/>
    <property type="match status" value="1"/>
</dbReference>
<name>A0A0M9ANZ0_9EURY</name>
<evidence type="ECO:0000313" key="3">
    <source>
        <dbReference type="EMBL" id="KOX95917.1"/>
    </source>
</evidence>
<evidence type="ECO:0000259" key="2">
    <source>
        <dbReference type="Pfam" id="PF00582"/>
    </source>
</evidence>
<dbReference type="PATRIC" id="fig|1705389.3.peg.1376"/>
<protein>
    <recommendedName>
        <fullName evidence="2">UspA domain-containing protein</fullName>
    </recommendedName>
</protein>
<dbReference type="Pfam" id="PF00582">
    <property type="entry name" value="Usp"/>
    <property type="match status" value="1"/>
</dbReference>
<dbReference type="EMBL" id="LIST01000005">
    <property type="protein sequence ID" value="KOX95917.1"/>
    <property type="molecule type" value="Genomic_DNA"/>
</dbReference>
<dbReference type="PANTHER" id="PTHR46268">
    <property type="entry name" value="STRESS RESPONSE PROTEIN NHAX"/>
    <property type="match status" value="1"/>
</dbReference>
<gene>
    <name evidence="3" type="ORF">AMR74_12445</name>
</gene>